<evidence type="ECO:0000313" key="5">
    <source>
        <dbReference type="Proteomes" id="UP000270205"/>
    </source>
</evidence>
<evidence type="ECO:0000313" key="4">
    <source>
        <dbReference type="Proteomes" id="UP000255515"/>
    </source>
</evidence>
<sequence>MKKQTKIFLGIIAVLVGIQLIPIDRTHAPVEATKNFVTIENTPREIQTLIKNACYDCHSNEVKYPWYSYIAPISWSVKNHINEGQEHLNFSEWGTYNKELKKRMMQKSVEEIENRKMPLSGYLPLHPEARLTAEQRQMMIQYFQQIEQRN</sequence>
<dbReference type="EMBL" id="UFTJ01000001">
    <property type="protein sequence ID" value="SSZ46816.1"/>
    <property type="molecule type" value="Genomic_DNA"/>
</dbReference>
<organism evidence="2 4">
    <name type="scientific">Bergeyella zoohelcum</name>
    <dbReference type="NCBI Taxonomy" id="1015"/>
    <lineage>
        <taxon>Bacteria</taxon>
        <taxon>Pseudomonadati</taxon>
        <taxon>Bacteroidota</taxon>
        <taxon>Flavobacteriia</taxon>
        <taxon>Flavobacteriales</taxon>
        <taxon>Weeksellaceae</taxon>
        <taxon>Bergeyella</taxon>
    </lineage>
</organism>
<feature type="domain" description="Haem-binding" evidence="1">
    <location>
        <begin position="12"/>
        <end position="147"/>
    </location>
</feature>
<evidence type="ECO:0000313" key="2">
    <source>
        <dbReference type="EMBL" id="SSZ46816.1"/>
    </source>
</evidence>
<dbReference type="SMART" id="SM01235">
    <property type="entry name" value="Haem_bd"/>
    <property type="match status" value="1"/>
</dbReference>
<dbReference type="Pfam" id="PF14376">
    <property type="entry name" value="Haem_bd"/>
    <property type="match status" value="1"/>
</dbReference>
<gene>
    <name evidence="2" type="ORF">NCTC11661_00472</name>
    <name evidence="3" type="ORF">NCTC12929_01156</name>
</gene>
<dbReference type="Proteomes" id="UP000255515">
    <property type="component" value="Unassembled WGS sequence"/>
</dbReference>
<reference evidence="2 4" key="1">
    <citation type="submission" date="2018-06" db="EMBL/GenBank/DDBJ databases">
        <authorList>
            <consortium name="Pathogen Informatics"/>
            <person name="Doyle S."/>
        </authorList>
    </citation>
    <scope>NUCLEOTIDE SEQUENCE [LARGE SCALE GENOMIC DNA]</scope>
    <source>
        <strain evidence="2 4">NCTC11661</strain>
    </source>
</reference>
<protein>
    <recommendedName>
        <fullName evidence="1">Haem-binding domain-containing protein</fullName>
    </recommendedName>
</protein>
<dbReference type="Proteomes" id="UP000270205">
    <property type="component" value="Unassembled WGS sequence"/>
</dbReference>
<dbReference type="InterPro" id="IPR025992">
    <property type="entry name" value="Haem-bd"/>
</dbReference>
<dbReference type="RefSeq" id="WP_002686835.1">
    <property type="nucleotide sequence ID" value="NZ_UFTJ01000001.1"/>
</dbReference>
<evidence type="ECO:0000259" key="1">
    <source>
        <dbReference type="SMART" id="SM01235"/>
    </source>
</evidence>
<dbReference type="AlphaFoldDB" id="A0A376BYW6"/>
<evidence type="ECO:0000313" key="3">
    <source>
        <dbReference type="EMBL" id="VDH03876.1"/>
    </source>
</evidence>
<reference evidence="3 5" key="2">
    <citation type="submission" date="2018-11" db="EMBL/GenBank/DDBJ databases">
        <authorList>
            <consortium name="Pathogen Informatics"/>
        </authorList>
    </citation>
    <scope>NUCLEOTIDE SEQUENCE [LARGE SCALE GENOMIC DNA]</scope>
    <source>
        <strain evidence="3 5">NCTC12929</strain>
    </source>
</reference>
<accession>A0A376BYW6</accession>
<proteinExistence type="predicted"/>
<dbReference type="EMBL" id="UYIV01000001">
    <property type="protein sequence ID" value="VDH03876.1"/>
    <property type="molecule type" value="Genomic_DNA"/>
</dbReference>
<name>A0A376BYW6_9FLAO</name>